<feature type="repeat" description="NHL" evidence="8">
    <location>
        <begin position="515"/>
        <end position="558"/>
    </location>
</feature>
<feature type="compositionally biased region" description="Polar residues" evidence="9">
    <location>
        <begin position="409"/>
        <end position="421"/>
    </location>
</feature>
<dbReference type="InterPro" id="IPR017907">
    <property type="entry name" value="Znf_RING_CS"/>
</dbReference>
<proteinExistence type="predicted"/>
<dbReference type="InterPro" id="IPR013083">
    <property type="entry name" value="Znf_RING/FYVE/PHD"/>
</dbReference>
<evidence type="ECO:0000259" key="10">
    <source>
        <dbReference type="PROSITE" id="PS50089"/>
    </source>
</evidence>
<dbReference type="CDD" id="cd19798">
    <property type="entry name" value="Bbox2_BRAT-like"/>
    <property type="match status" value="1"/>
</dbReference>
<dbReference type="SUPFAM" id="SSF101898">
    <property type="entry name" value="NHL repeat"/>
    <property type="match status" value="1"/>
</dbReference>
<evidence type="ECO:0000313" key="12">
    <source>
        <dbReference type="EMBL" id="KAK2157445.1"/>
    </source>
</evidence>
<gene>
    <name evidence="12" type="ORF">LSH36_191g02016</name>
</gene>
<dbReference type="InterPro" id="IPR011042">
    <property type="entry name" value="6-blade_b-propeller_TolB-like"/>
</dbReference>
<dbReference type="AlphaFoldDB" id="A0AAD9JRU5"/>
<comment type="caution">
    <text evidence="12">The sequence shown here is derived from an EMBL/GenBank/DDBJ whole genome shotgun (WGS) entry which is preliminary data.</text>
</comment>
<dbReference type="PROSITE" id="PS50089">
    <property type="entry name" value="ZF_RING_2"/>
    <property type="match status" value="1"/>
</dbReference>
<feature type="repeat" description="NHL" evidence="8">
    <location>
        <begin position="650"/>
        <end position="692"/>
    </location>
</feature>
<dbReference type="SMART" id="SM00502">
    <property type="entry name" value="BBC"/>
    <property type="match status" value="1"/>
</dbReference>
<evidence type="ECO:0000256" key="8">
    <source>
        <dbReference type="PROSITE-ProRule" id="PRU00504"/>
    </source>
</evidence>
<dbReference type="Proteomes" id="UP001208570">
    <property type="component" value="Unassembled WGS sequence"/>
</dbReference>
<dbReference type="InterPro" id="IPR000315">
    <property type="entry name" value="Znf_B-box"/>
</dbReference>
<evidence type="ECO:0000313" key="13">
    <source>
        <dbReference type="Proteomes" id="UP001208570"/>
    </source>
</evidence>
<feature type="region of interest" description="Disordered" evidence="9">
    <location>
        <begin position="389"/>
        <end position="421"/>
    </location>
</feature>
<keyword evidence="4 7" id="KW-0863">Zinc-finger</keyword>
<evidence type="ECO:0000256" key="3">
    <source>
        <dbReference type="ARBA" id="ARBA00022737"/>
    </source>
</evidence>
<dbReference type="Gene3D" id="3.30.160.60">
    <property type="entry name" value="Classic Zinc Finger"/>
    <property type="match status" value="1"/>
</dbReference>
<dbReference type="CDD" id="cd19813">
    <property type="entry name" value="Bbox1_BRAT-like"/>
    <property type="match status" value="1"/>
</dbReference>
<dbReference type="PROSITE" id="PS51125">
    <property type="entry name" value="NHL"/>
    <property type="match status" value="5"/>
</dbReference>
<dbReference type="EMBL" id="JAODUP010000191">
    <property type="protein sequence ID" value="KAK2157445.1"/>
    <property type="molecule type" value="Genomic_DNA"/>
</dbReference>
<organism evidence="12 13">
    <name type="scientific">Paralvinella palmiformis</name>
    <dbReference type="NCBI Taxonomy" id="53620"/>
    <lineage>
        <taxon>Eukaryota</taxon>
        <taxon>Metazoa</taxon>
        <taxon>Spiralia</taxon>
        <taxon>Lophotrochozoa</taxon>
        <taxon>Annelida</taxon>
        <taxon>Polychaeta</taxon>
        <taxon>Sedentaria</taxon>
        <taxon>Canalipalpata</taxon>
        <taxon>Terebellida</taxon>
        <taxon>Terebelliformia</taxon>
        <taxon>Alvinellidae</taxon>
        <taxon>Paralvinella</taxon>
    </lineage>
</organism>
<keyword evidence="1" id="KW-0597">Phosphoprotein</keyword>
<feature type="repeat" description="NHL" evidence="8">
    <location>
        <begin position="562"/>
        <end position="607"/>
    </location>
</feature>
<dbReference type="CDD" id="cd20482">
    <property type="entry name" value="CC_brat-like"/>
    <property type="match status" value="1"/>
</dbReference>
<dbReference type="Pfam" id="PF00643">
    <property type="entry name" value="zf-B_box"/>
    <property type="match status" value="1"/>
</dbReference>
<feature type="repeat" description="NHL" evidence="8">
    <location>
        <begin position="695"/>
        <end position="736"/>
    </location>
</feature>
<dbReference type="PANTHER" id="PTHR25462">
    <property type="entry name" value="BONUS, ISOFORM C-RELATED"/>
    <property type="match status" value="1"/>
</dbReference>
<evidence type="ECO:0000256" key="1">
    <source>
        <dbReference type="ARBA" id="ARBA00022553"/>
    </source>
</evidence>
<evidence type="ECO:0000259" key="11">
    <source>
        <dbReference type="PROSITE" id="PS50119"/>
    </source>
</evidence>
<protein>
    <recommendedName>
        <fullName evidence="14">B-box type zinc finger protein ncl-1</fullName>
    </recommendedName>
</protein>
<feature type="region of interest" description="Disordered" evidence="9">
    <location>
        <begin position="1"/>
        <end position="29"/>
    </location>
</feature>
<reference evidence="12" key="1">
    <citation type="journal article" date="2023" name="Mol. Biol. Evol.">
        <title>Third-Generation Sequencing Reveals the Adaptive Role of the Epigenome in Three Deep-Sea Polychaetes.</title>
        <authorList>
            <person name="Perez M."/>
            <person name="Aroh O."/>
            <person name="Sun Y."/>
            <person name="Lan Y."/>
            <person name="Juniper S.K."/>
            <person name="Young C.R."/>
            <person name="Angers B."/>
            <person name="Qian P.Y."/>
        </authorList>
    </citation>
    <scope>NUCLEOTIDE SEQUENCE</scope>
    <source>
        <strain evidence="12">P08H-3</strain>
    </source>
</reference>
<evidence type="ECO:0000256" key="7">
    <source>
        <dbReference type="PROSITE-ProRule" id="PRU00024"/>
    </source>
</evidence>
<evidence type="ECO:0000256" key="5">
    <source>
        <dbReference type="ARBA" id="ARBA00022786"/>
    </source>
</evidence>
<dbReference type="InterPro" id="IPR027370">
    <property type="entry name" value="Znf-RING_euk"/>
</dbReference>
<keyword evidence="3" id="KW-0677">Repeat</keyword>
<dbReference type="SMART" id="SM00336">
    <property type="entry name" value="BBOX"/>
    <property type="match status" value="2"/>
</dbReference>
<sequence length="817" mass="91311">MSSPTPSSDTLSSSASSTCNSSDNELETSPTAANVNTKCTICQDTFSIPKVLSCFHTFCQRCLEKNLESTEKIVCATCQAETYLSTNGVASLMPDFAVSNVLAANHTDGSQVPPHCTGCRSKEMGAVARCFDCANFLCQNCVMAHQYMHCFEGHRVCSMVDLQNTSKEDLAKVERPVNCSKHKGEVVRFFCRTCNIPICKDCTMLDHSRGHEYDYLSEVSSLEVDNLQRLAEQAKAKAHDLRGSAKNIEHSSNRLQVQYHKAQTEINETYNFYRTMLDERKTESLKELDSAYNAKQVSLSTVAQKMQQCIEKLYQGCEFIDKLVKHSSHTEILMFKKMLDVKLENLLNYSPEINMSNAFDIEFVSNYQAIQVGIRNTFGYVRQGPDVNKQQAPQQLPQQPPQPIARPNGYTNGTLRNHQMTNGNSLFDTSSLLSAKQNFPSSSSLTSFTSNTDCLITTPNCNPYEKWSNGGLDIFQNGDVFSTSADPMIDLTSKLITANIYPPKSQIKRQKMIYHCKFGEFGVMEGQFTEPSGVAVNAQNDIIVADTNNHRIQIFDKEGRFKFQFGECGKKDGQLLYPNRVAVVKSSGDIVVTERSPTHQVQIYNQYGQFVRKFGANILQHPRGVTVDNKGRIIIVECKVMRVIIFDQMGNVLNKFGCSKHLEFPNGVVVNDKEEIFISDNRAHCVKVFNYQGVFLRQIGGEGITNYPIGVGINNNREILIADNHNNFNLTVFTQDGQLINALESKVKHAQCFDVSLMEEGSIVLASKDYRLYVYRYAPMPGFIMGNMPAVTASMLRGVDWALGDALAGHDTEISIV</sequence>
<dbReference type="PROSITE" id="PS50119">
    <property type="entry name" value="ZF_BBOX"/>
    <property type="match status" value="1"/>
</dbReference>
<dbReference type="Pfam" id="PF01436">
    <property type="entry name" value="NHL"/>
    <property type="match status" value="3"/>
</dbReference>
<feature type="domain" description="B box-type" evidence="11">
    <location>
        <begin position="174"/>
        <end position="216"/>
    </location>
</feature>
<feature type="repeat" description="NHL" evidence="8">
    <location>
        <begin position="608"/>
        <end position="649"/>
    </location>
</feature>
<dbReference type="SMART" id="SM00184">
    <property type="entry name" value="RING"/>
    <property type="match status" value="1"/>
</dbReference>
<evidence type="ECO:0000256" key="9">
    <source>
        <dbReference type="SAM" id="MobiDB-lite"/>
    </source>
</evidence>
<dbReference type="GO" id="GO:0061630">
    <property type="term" value="F:ubiquitin protein ligase activity"/>
    <property type="evidence" value="ECO:0007669"/>
    <property type="project" value="TreeGrafter"/>
</dbReference>
<dbReference type="InterPro" id="IPR001258">
    <property type="entry name" value="NHL_repeat"/>
</dbReference>
<keyword evidence="2" id="KW-0479">Metal-binding</keyword>
<keyword evidence="5" id="KW-0833">Ubl conjugation pathway</keyword>
<dbReference type="InterPro" id="IPR047153">
    <property type="entry name" value="TRIM45/56/19-like"/>
</dbReference>
<dbReference type="InterPro" id="IPR003649">
    <property type="entry name" value="Bbox_C"/>
</dbReference>
<keyword evidence="6" id="KW-0862">Zinc</keyword>
<dbReference type="CDD" id="cd14959">
    <property type="entry name" value="NHL_brat_like"/>
    <property type="match status" value="1"/>
</dbReference>
<dbReference type="SUPFAM" id="SSF57850">
    <property type="entry name" value="RING/U-box"/>
    <property type="match status" value="1"/>
</dbReference>
<name>A0AAD9JRU5_9ANNE</name>
<accession>A0AAD9JRU5</accession>
<dbReference type="InterPro" id="IPR001841">
    <property type="entry name" value="Znf_RING"/>
</dbReference>
<dbReference type="PANTHER" id="PTHR25462:SF291">
    <property type="entry name" value="E3 UBIQUITIN-PROTEIN LIGASE TRIM45"/>
    <property type="match status" value="1"/>
</dbReference>
<dbReference type="GO" id="GO:0008270">
    <property type="term" value="F:zinc ion binding"/>
    <property type="evidence" value="ECO:0007669"/>
    <property type="project" value="UniProtKB-KW"/>
</dbReference>
<dbReference type="SUPFAM" id="SSF57845">
    <property type="entry name" value="B-box zinc-binding domain"/>
    <property type="match status" value="1"/>
</dbReference>
<evidence type="ECO:0000256" key="6">
    <source>
        <dbReference type="ARBA" id="ARBA00022833"/>
    </source>
</evidence>
<feature type="compositionally biased region" description="Low complexity" evidence="9">
    <location>
        <begin position="1"/>
        <end position="22"/>
    </location>
</feature>
<evidence type="ECO:0000256" key="4">
    <source>
        <dbReference type="ARBA" id="ARBA00022771"/>
    </source>
</evidence>
<keyword evidence="13" id="KW-1185">Reference proteome</keyword>
<dbReference type="PROSITE" id="PS00518">
    <property type="entry name" value="ZF_RING_1"/>
    <property type="match status" value="1"/>
</dbReference>
<dbReference type="FunFam" id="2.120.10.30:FF:000031">
    <property type="entry name" value="B-box type zinc finger protein ncl-1"/>
    <property type="match status" value="1"/>
</dbReference>
<evidence type="ECO:0000256" key="2">
    <source>
        <dbReference type="ARBA" id="ARBA00022723"/>
    </source>
</evidence>
<dbReference type="Pfam" id="PF13445">
    <property type="entry name" value="zf-RING_UBOX"/>
    <property type="match status" value="1"/>
</dbReference>
<evidence type="ECO:0008006" key="14">
    <source>
        <dbReference type="Google" id="ProtNLM"/>
    </source>
</evidence>
<dbReference type="Gene3D" id="2.120.10.30">
    <property type="entry name" value="TolB, C-terminal domain"/>
    <property type="match status" value="1"/>
</dbReference>
<feature type="domain" description="RING-type" evidence="10">
    <location>
        <begin position="39"/>
        <end position="79"/>
    </location>
</feature>
<dbReference type="Gene3D" id="3.30.40.10">
    <property type="entry name" value="Zinc/RING finger domain, C3HC4 (zinc finger)"/>
    <property type="match status" value="1"/>
</dbReference>